<dbReference type="Proteomes" id="UP001223743">
    <property type="component" value="Unassembled WGS sequence"/>
</dbReference>
<keyword evidence="3" id="KW-0679">Respiratory chain</keyword>
<organism evidence="7 8">
    <name type="scientific">Kaistia geumhonensis</name>
    <dbReference type="NCBI Taxonomy" id="410839"/>
    <lineage>
        <taxon>Bacteria</taxon>
        <taxon>Pseudomonadati</taxon>
        <taxon>Pseudomonadota</taxon>
        <taxon>Alphaproteobacteria</taxon>
        <taxon>Hyphomicrobiales</taxon>
        <taxon>Kaistiaceae</taxon>
        <taxon>Kaistia</taxon>
    </lineage>
</organism>
<dbReference type="InterPro" id="IPR006885">
    <property type="entry name" value="NADH_UbQ_FeS_4_mit-like"/>
</dbReference>
<evidence type="ECO:0000256" key="4">
    <source>
        <dbReference type="ARBA" id="ARBA00022946"/>
    </source>
</evidence>
<protein>
    <recommendedName>
        <fullName evidence="9">ETC complex I subunit</fullName>
    </recommendedName>
</protein>
<dbReference type="Gene3D" id="3.30.160.190">
    <property type="entry name" value="atu1810 like domain"/>
    <property type="match status" value="1"/>
</dbReference>
<evidence type="ECO:0000313" key="7">
    <source>
        <dbReference type="EMBL" id="MDQ0514599.1"/>
    </source>
</evidence>
<evidence type="ECO:0000313" key="8">
    <source>
        <dbReference type="Proteomes" id="UP001223743"/>
    </source>
</evidence>
<evidence type="ECO:0008006" key="9">
    <source>
        <dbReference type="Google" id="ProtNLM"/>
    </source>
</evidence>
<keyword evidence="5" id="KW-0249">Electron transport</keyword>
<gene>
    <name evidence="7" type="ORF">QO015_000212</name>
</gene>
<keyword evidence="4" id="KW-0809">Transit peptide</keyword>
<accession>A0ABU0M0X0</accession>
<evidence type="ECO:0000256" key="1">
    <source>
        <dbReference type="ARBA" id="ARBA00004370"/>
    </source>
</evidence>
<evidence type="ECO:0000256" key="6">
    <source>
        <dbReference type="ARBA" id="ARBA00023136"/>
    </source>
</evidence>
<keyword evidence="8" id="KW-1185">Reference proteome</keyword>
<sequence length="101" mass="11801">MVARIFKPARNAMQSGQAKTERWMLTYEPEVPLAVEPLMGYTSSADMKRQIKLSFETLEEAIAYAEKNGIPYRVFEPHEATRKKISYSDNFRYGRLQPWTH</sequence>
<evidence type="ECO:0000256" key="5">
    <source>
        <dbReference type="ARBA" id="ARBA00022982"/>
    </source>
</evidence>
<name>A0ABU0M0X0_9HYPH</name>
<comment type="subcellular location">
    <subcellularLocation>
        <location evidence="1">Membrane</location>
    </subcellularLocation>
</comment>
<dbReference type="EMBL" id="JAUSWJ010000001">
    <property type="protein sequence ID" value="MDQ0514599.1"/>
    <property type="molecule type" value="Genomic_DNA"/>
</dbReference>
<proteinExistence type="predicted"/>
<keyword evidence="2" id="KW-0813">Transport</keyword>
<evidence type="ECO:0000256" key="2">
    <source>
        <dbReference type="ARBA" id="ARBA00022448"/>
    </source>
</evidence>
<reference evidence="7 8" key="1">
    <citation type="submission" date="2023-07" db="EMBL/GenBank/DDBJ databases">
        <title>Genomic Encyclopedia of Type Strains, Phase IV (KMG-IV): sequencing the most valuable type-strain genomes for metagenomic binning, comparative biology and taxonomic classification.</title>
        <authorList>
            <person name="Goeker M."/>
        </authorList>
    </citation>
    <scope>NUCLEOTIDE SEQUENCE [LARGE SCALE GENOMIC DNA]</scope>
    <source>
        <strain evidence="7 8">B1-1</strain>
    </source>
</reference>
<keyword evidence="6" id="KW-0472">Membrane</keyword>
<dbReference type="InterPro" id="IPR038532">
    <property type="entry name" value="NDUFS4-like_sf"/>
</dbReference>
<dbReference type="RefSeq" id="WP_266282048.1">
    <property type="nucleotide sequence ID" value="NZ_JAPKNF010000001.1"/>
</dbReference>
<dbReference type="PANTHER" id="PTHR12219">
    <property type="entry name" value="NADH-UBIQUINONE OXIDOREDUCTASE"/>
    <property type="match status" value="1"/>
</dbReference>
<dbReference type="PANTHER" id="PTHR12219:SF8">
    <property type="entry name" value="NADH DEHYDROGENASE [UBIQUINONE] IRON-SULFUR PROTEIN 4, MITOCHONDRIAL"/>
    <property type="match status" value="1"/>
</dbReference>
<dbReference type="Pfam" id="PF04800">
    <property type="entry name" value="NDUS4"/>
    <property type="match status" value="1"/>
</dbReference>
<evidence type="ECO:0000256" key="3">
    <source>
        <dbReference type="ARBA" id="ARBA00022660"/>
    </source>
</evidence>
<comment type="caution">
    <text evidence="7">The sequence shown here is derived from an EMBL/GenBank/DDBJ whole genome shotgun (WGS) entry which is preliminary data.</text>
</comment>